<dbReference type="RefSeq" id="XP_022153664.1">
    <property type="nucleotide sequence ID" value="XM_022297972.1"/>
</dbReference>
<dbReference type="AlphaFoldDB" id="A0A6J1DJR2"/>
<evidence type="ECO:0000313" key="3">
    <source>
        <dbReference type="RefSeq" id="XP_022153664.1"/>
    </source>
</evidence>
<dbReference type="KEGG" id="mcha:111021118"/>
<organism evidence="2 3">
    <name type="scientific">Momordica charantia</name>
    <name type="common">Bitter gourd</name>
    <name type="synonym">Balsam pear</name>
    <dbReference type="NCBI Taxonomy" id="3673"/>
    <lineage>
        <taxon>Eukaryota</taxon>
        <taxon>Viridiplantae</taxon>
        <taxon>Streptophyta</taxon>
        <taxon>Embryophyta</taxon>
        <taxon>Tracheophyta</taxon>
        <taxon>Spermatophyta</taxon>
        <taxon>Magnoliopsida</taxon>
        <taxon>eudicotyledons</taxon>
        <taxon>Gunneridae</taxon>
        <taxon>Pentapetalae</taxon>
        <taxon>rosids</taxon>
        <taxon>fabids</taxon>
        <taxon>Cucurbitales</taxon>
        <taxon>Cucurbitaceae</taxon>
        <taxon>Momordiceae</taxon>
        <taxon>Momordica</taxon>
    </lineage>
</organism>
<dbReference type="GeneID" id="111021118"/>
<feature type="region of interest" description="Disordered" evidence="1">
    <location>
        <begin position="55"/>
        <end position="97"/>
    </location>
</feature>
<dbReference type="Proteomes" id="UP000504603">
    <property type="component" value="Unplaced"/>
</dbReference>
<feature type="compositionally biased region" description="Basic and acidic residues" evidence="1">
    <location>
        <begin position="61"/>
        <end position="70"/>
    </location>
</feature>
<feature type="region of interest" description="Disordered" evidence="1">
    <location>
        <begin position="145"/>
        <end position="168"/>
    </location>
</feature>
<reference evidence="3" key="1">
    <citation type="submission" date="2025-08" db="UniProtKB">
        <authorList>
            <consortium name="RefSeq"/>
        </authorList>
    </citation>
    <scope>IDENTIFICATION</scope>
    <source>
        <strain evidence="3">OHB3-1</strain>
    </source>
</reference>
<evidence type="ECO:0000313" key="2">
    <source>
        <dbReference type="Proteomes" id="UP000504603"/>
    </source>
</evidence>
<gene>
    <name evidence="3" type="primary">LOC111021118</name>
</gene>
<dbReference type="PANTHER" id="PTHR36713:SF1">
    <property type="entry name" value="OS09G0344700 PROTEIN"/>
    <property type="match status" value="1"/>
</dbReference>
<proteinExistence type="predicted"/>
<dbReference type="PANTHER" id="PTHR36713">
    <property type="entry name" value="OS09G0344700 PROTEIN"/>
    <property type="match status" value="1"/>
</dbReference>
<accession>A0A6J1DJR2</accession>
<dbReference type="OrthoDB" id="773986at2759"/>
<keyword evidence="2" id="KW-1185">Reference proteome</keyword>
<name>A0A6J1DJR2_MOMCH</name>
<evidence type="ECO:0000256" key="1">
    <source>
        <dbReference type="SAM" id="MobiDB-lite"/>
    </source>
</evidence>
<sequence length="168" mass="17070">MDAAEKLKPKAGLFDEILPPRLEDAGLEDCALPPDSIREAFAKAASAVKSRATSILSSDGHCVEDPRPADAGESTDVVTGISPERDPPGPCATAKGAKLPEFGGDAMVIGGGEGRGDEVVAVAGGTEKRRGQGCVVDVLQGLEIGEDAKEKDKSGGPILGEGFASNNS</sequence>
<protein>
    <submittedName>
        <fullName evidence="3">Uncharacterized protein LOC111021118</fullName>
    </submittedName>
</protein>